<name>A0A2Z6R113_9GLOM</name>
<evidence type="ECO:0000313" key="1">
    <source>
        <dbReference type="EMBL" id="GBB96077.1"/>
    </source>
</evidence>
<dbReference type="AlphaFoldDB" id="A0A2Z6R113"/>
<keyword evidence="2" id="KW-1185">Reference proteome</keyword>
<reference evidence="1 2" key="1">
    <citation type="submission" date="2017-11" db="EMBL/GenBank/DDBJ databases">
        <title>The genome of Rhizophagus clarus HR1 reveals common genetic basis of auxotrophy among arbuscular mycorrhizal fungi.</title>
        <authorList>
            <person name="Kobayashi Y."/>
        </authorList>
    </citation>
    <scope>NUCLEOTIDE SEQUENCE [LARGE SCALE GENOMIC DNA]</scope>
    <source>
        <strain evidence="1 2">HR1</strain>
    </source>
</reference>
<gene>
    <name evidence="1" type="ORF">RclHR1_02680011</name>
</gene>
<proteinExistence type="predicted"/>
<evidence type="ECO:0000313" key="2">
    <source>
        <dbReference type="Proteomes" id="UP000247702"/>
    </source>
</evidence>
<protein>
    <submittedName>
        <fullName evidence="1">Uncharacterized protein</fullName>
    </submittedName>
</protein>
<dbReference type="EMBL" id="BEXD01001868">
    <property type="protein sequence ID" value="GBB96077.1"/>
    <property type="molecule type" value="Genomic_DNA"/>
</dbReference>
<comment type="caution">
    <text evidence="1">The sequence shown here is derived from an EMBL/GenBank/DDBJ whole genome shotgun (WGS) entry which is preliminary data.</text>
</comment>
<accession>A0A2Z6R113</accession>
<dbReference type="Proteomes" id="UP000247702">
    <property type="component" value="Unassembled WGS sequence"/>
</dbReference>
<sequence>MDYTIETVRREVRDLTGERIGKSTVENFYYGKGDPKFTTVMSIMRWVESKEIASLDNNNVSSANNNNENNME</sequence>
<organism evidence="1 2">
    <name type="scientific">Rhizophagus clarus</name>
    <dbReference type="NCBI Taxonomy" id="94130"/>
    <lineage>
        <taxon>Eukaryota</taxon>
        <taxon>Fungi</taxon>
        <taxon>Fungi incertae sedis</taxon>
        <taxon>Mucoromycota</taxon>
        <taxon>Glomeromycotina</taxon>
        <taxon>Glomeromycetes</taxon>
        <taxon>Glomerales</taxon>
        <taxon>Glomeraceae</taxon>
        <taxon>Rhizophagus</taxon>
    </lineage>
</organism>